<dbReference type="Pfam" id="PF04773">
    <property type="entry name" value="FecR"/>
    <property type="match status" value="1"/>
</dbReference>
<protein>
    <submittedName>
        <fullName evidence="4">FecR domain-containing protein</fullName>
    </submittedName>
</protein>
<keyword evidence="5" id="KW-1185">Reference proteome</keyword>
<name>A0ABS3B1C0_9XANT</name>
<dbReference type="EMBL" id="JAFIWB010000005">
    <property type="protein sequence ID" value="MBN6101996.1"/>
    <property type="molecule type" value="Genomic_DNA"/>
</dbReference>
<evidence type="ECO:0000259" key="3">
    <source>
        <dbReference type="Pfam" id="PF16220"/>
    </source>
</evidence>
<dbReference type="PIRSF" id="PIRSF018266">
    <property type="entry name" value="FecR"/>
    <property type="match status" value="1"/>
</dbReference>
<dbReference type="InterPro" id="IPR006860">
    <property type="entry name" value="FecR"/>
</dbReference>
<feature type="domain" description="FecR protein" evidence="2">
    <location>
        <begin position="152"/>
        <end position="243"/>
    </location>
</feature>
<keyword evidence="1" id="KW-0812">Transmembrane</keyword>
<sequence>MDSRRIELRAAAWLARCDRGDWTPQQQARLETWLAAATAHRVAFLRLRAAWQESGRLQALGAGQRDGHIPPRGSWRGLAGGDALANATEASDGAAAAVAPGTPADLGQLRFAPRPPARARRRWPLALAATLLLGAVLGLAWRQSAALQPVAYASATGSLRPLALADGSHATLSSDSRIDVALSRAQRHIDLERGEAFFEVSKDPARPFVVASGARRVIAVGTRFAVRRDADALRVVVTEGTVRLESAANPQAPPTLLPAGSIALAGPHGVLVRRVALAEAERALDWRNGYLTFDDTPLQAAVAEFNRYNTVKLQVADASAGALRVGGNFRWSNTDAFVRLLEQGFPIRAERRGDQVLLHSR</sequence>
<evidence type="ECO:0000259" key="2">
    <source>
        <dbReference type="Pfam" id="PF04773"/>
    </source>
</evidence>
<evidence type="ECO:0000313" key="4">
    <source>
        <dbReference type="EMBL" id="MBN6101996.1"/>
    </source>
</evidence>
<dbReference type="Gene3D" id="3.55.50.30">
    <property type="match status" value="1"/>
</dbReference>
<dbReference type="PANTHER" id="PTHR30273:SF2">
    <property type="entry name" value="PROTEIN FECR"/>
    <property type="match status" value="1"/>
</dbReference>
<dbReference type="Proteomes" id="UP000695802">
    <property type="component" value="Unassembled WGS sequence"/>
</dbReference>
<dbReference type="RefSeq" id="WP_206229285.1">
    <property type="nucleotide sequence ID" value="NZ_JAFIWB010000005.1"/>
</dbReference>
<keyword evidence="1" id="KW-1133">Transmembrane helix</keyword>
<gene>
    <name evidence="4" type="ORF">JR064_07410</name>
</gene>
<accession>A0ABS3B1C0</accession>
<reference evidence="4 5" key="1">
    <citation type="submission" date="2021-02" db="EMBL/GenBank/DDBJ databases">
        <title>Taxonomically Unique Crown Gall-Associated Xanthomonas Stains Have Deficiency in Virulence Repertories.</title>
        <authorList>
            <person name="Mafakheri H."/>
            <person name="Taghavi S.M."/>
            <person name="Dimkic I."/>
            <person name="Nemanja K."/>
            <person name="Osdaghi E."/>
        </authorList>
    </citation>
    <scope>NUCLEOTIDE SEQUENCE [LARGE SCALE GENOMIC DNA]</scope>
    <source>
        <strain evidence="4 5">FX4</strain>
    </source>
</reference>
<dbReference type="Pfam" id="PF16220">
    <property type="entry name" value="DUF4880"/>
    <property type="match status" value="1"/>
</dbReference>
<evidence type="ECO:0000313" key="5">
    <source>
        <dbReference type="Proteomes" id="UP000695802"/>
    </source>
</evidence>
<feature type="domain" description="FecR N-terminal" evidence="3">
    <location>
        <begin position="10"/>
        <end position="48"/>
    </location>
</feature>
<comment type="caution">
    <text evidence="4">The sequence shown here is derived from an EMBL/GenBank/DDBJ whole genome shotgun (WGS) entry which is preliminary data.</text>
</comment>
<dbReference type="PANTHER" id="PTHR30273">
    <property type="entry name" value="PERIPLASMIC SIGNAL SENSOR AND SIGMA FACTOR ACTIVATOR FECR-RELATED"/>
    <property type="match status" value="1"/>
</dbReference>
<dbReference type="Gene3D" id="2.60.120.1440">
    <property type="match status" value="1"/>
</dbReference>
<dbReference type="InterPro" id="IPR012373">
    <property type="entry name" value="Ferrdict_sens_TM"/>
</dbReference>
<keyword evidence="1" id="KW-0472">Membrane</keyword>
<organism evidence="4 5">
    <name type="scientific">Xanthomonas bonasiae</name>
    <dbReference type="NCBI Taxonomy" id="2810351"/>
    <lineage>
        <taxon>Bacteria</taxon>
        <taxon>Pseudomonadati</taxon>
        <taxon>Pseudomonadota</taxon>
        <taxon>Gammaproteobacteria</taxon>
        <taxon>Lysobacterales</taxon>
        <taxon>Lysobacteraceae</taxon>
        <taxon>Xanthomonas</taxon>
    </lineage>
</organism>
<proteinExistence type="predicted"/>
<dbReference type="InterPro" id="IPR032623">
    <property type="entry name" value="FecR_N"/>
</dbReference>
<evidence type="ECO:0000256" key="1">
    <source>
        <dbReference type="SAM" id="Phobius"/>
    </source>
</evidence>
<feature type="transmembrane region" description="Helical" evidence="1">
    <location>
        <begin position="123"/>
        <end position="141"/>
    </location>
</feature>